<dbReference type="OrthoDB" id="9803508at2"/>
<keyword evidence="2" id="KW-1185">Reference proteome</keyword>
<evidence type="ECO:0008006" key="3">
    <source>
        <dbReference type="Google" id="ProtNLM"/>
    </source>
</evidence>
<evidence type="ECO:0000313" key="2">
    <source>
        <dbReference type="Proteomes" id="UP000250831"/>
    </source>
</evidence>
<dbReference type="EMBL" id="QCXX01000006">
    <property type="protein sequence ID" value="PUV22754.1"/>
    <property type="molecule type" value="Genomic_DNA"/>
</dbReference>
<dbReference type="Proteomes" id="UP000250831">
    <property type="component" value="Unassembled WGS sequence"/>
</dbReference>
<dbReference type="RefSeq" id="WP_108635782.1">
    <property type="nucleotide sequence ID" value="NZ_QCXX01000006.1"/>
</dbReference>
<dbReference type="AlphaFoldDB" id="A0A363NPQ3"/>
<dbReference type="PANTHER" id="PTHR41317:SF1">
    <property type="entry name" value="PD-(D_E)XK NUCLEASE FAMILY TRANSPOSASE"/>
    <property type="match status" value="1"/>
</dbReference>
<evidence type="ECO:0000313" key="1">
    <source>
        <dbReference type="EMBL" id="PUV22754.1"/>
    </source>
</evidence>
<gene>
    <name evidence="1" type="ORF">DCO56_21415</name>
</gene>
<comment type="caution">
    <text evidence="1">The sequence shown here is derived from an EMBL/GenBank/DDBJ whole genome shotgun (WGS) entry which is preliminary data.</text>
</comment>
<dbReference type="NCBIfam" id="TIGR01784">
    <property type="entry name" value="T_den_put_tspse"/>
    <property type="match status" value="1"/>
</dbReference>
<dbReference type="Pfam" id="PF12784">
    <property type="entry name" value="PDDEXK_2"/>
    <property type="match status" value="1"/>
</dbReference>
<proteinExistence type="predicted"/>
<name>A0A363NPQ3_9SPHI</name>
<protein>
    <recommendedName>
        <fullName evidence="3">Rpn family recombination-promoting nuclease/putative transposase</fullName>
    </recommendedName>
</protein>
<reference evidence="1 2" key="1">
    <citation type="submission" date="2018-04" db="EMBL/GenBank/DDBJ databases">
        <title>Sphingobacterium sp. M46 Genome.</title>
        <authorList>
            <person name="Cheng J."/>
            <person name="Li Y."/>
        </authorList>
    </citation>
    <scope>NUCLEOTIDE SEQUENCE [LARGE SCALE GENOMIC DNA]</scope>
    <source>
        <strain evidence="1 2">M46</strain>
    </source>
</reference>
<accession>A0A363NPQ3</accession>
<dbReference type="InterPro" id="IPR010106">
    <property type="entry name" value="RpnA"/>
</dbReference>
<sequence length="298" mass="34378">MNKRANTSKYISMLSDFGWKLYFGREEHKENLINLLNSLLEGEHVVADLTYSNVEEDGDQPYDRKVIFDLRCVGTGGEVFLVEMQLQNQDFFFDRAVSYTSRTISRLPKKGRAGNNYELPPVYFIAVLGFPIDLANREKYYYSAKIIDEFDQEVLYPKLSYKLLVLSNFNKPLAKLDTIIDQWMYLMKHLDELEGLPKYLDKRIFSRIFAIGELAKLTPEEQMSYISSLEQKRAYNATIAYAEKEGMEKGFEKGKLEERAKAEAEKLKSALELKKIGVAIENIAKALGLTVEQIEKLK</sequence>
<organism evidence="1 2">
    <name type="scientific">Sphingobacterium athyrii</name>
    <dbReference type="NCBI Taxonomy" id="2152717"/>
    <lineage>
        <taxon>Bacteria</taxon>
        <taxon>Pseudomonadati</taxon>
        <taxon>Bacteroidota</taxon>
        <taxon>Sphingobacteriia</taxon>
        <taxon>Sphingobacteriales</taxon>
        <taxon>Sphingobacteriaceae</taxon>
        <taxon>Sphingobacterium</taxon>
    </lineage>
</organism>
<dbReference type="PANTHER" id="PTHR41317">
    <property type="entry name" value="PD-(D_E)XK NUCLEASE FAMILY TRANSPOSASE"/>
    <property type="match status" value="1"/>
</dbReference>